<keyword evidence="3" id="KW-1185">Reference proteome</keyword>
<organism evidence="2 3">
    <name type="scientific">Mucuna pruriens</name>
    <name type="common">Velvet bean</name>
    <name type="synonym">Dolichos pruriens</name>
    <dbReference type="NCBI Taxonomy" id="157652"/>
    <lineage>
        <taxon>Eukaryota</taxon>
        <taxon>Viridiplantae</taxon>
        <taxon>Streptophyta</taxon>
        <taxon>Embryophyta</taxon>
        <taxon>Tracheophyta</taxon>
        <taxon>Spermatophyta</taxon>
        <taxon>Magnoliopsida</taxon>
        <taxon>eudicotyledons</taxon>
        <taxon>Gunneridae</taxon>
        <taxon>Pentapetalae</taxon>
        <taxon>rosids</taxon>
        <taxon>fabids</taxon>
        <taxon>Fabales</taxon>
        <taxon>Fabaceae</taxon>
        <taxon>Papilionoideae</taxon>
        <taxon>50 kb inversion clade</taxon>
        <taxon>NPAAA clade</taxon>
        <taxon>indigoferoid/millettioid clade</taxon>
        <taxon>Phaseoleae</taxon>
        <taxon>Mucuna</taxon>
    </lineage>
</organism>
<dbReference type="PANTHER" id="PTHR35046:SF9">
    <property type="entry name" value="RNA-DIRECTED DNA POLYMERASE"/>
    <property type="match status" value="1"/>
</dbReference>
<dbReference type="AlphaFoldDB" id="A0A371I1T1"/>
<feature type="region of interest" description="Disordered" evidence="1">
    <location>
        <begin position="130"/>
        <end position="150"/>
    </location>
</feature>
<dbReference type="PANTHER" id="PTHR35046">
    <property type="entry name" value="ZINC KNUCKLE (CCHC-TYPE) FAMILY PROTEIN"/>
    <property type="match status" value="1"/>
</dbReference>
<accession>A0A371I1T1</accession>
<proteinExistence type="predicted"/>
<sequence length="173" mass="20393">MRVREGPRKKEFDGMKCKIPPFLGESKPDSYLDWEMKIEQIFECFDFNERIKVKPDSYQVLYGIRRMRRLIVETLAKLNGDLKEKFVPSYYVINLYNKLQRLYQGSKSSITSQCSNRRIMVLKENGKVESESLQEESSSSSEVESSSEESYYERDLLMVRRLMSNLVGEEIEI</sequence>
<comment type="caution">
    <text evidence="2">The sequence shown here is derived from an EMBL/GenBank/DDBJ whole genome shotgun (WGS) entry which is preliminary data.</text>
</comment>
<reference evidence="2" key="1">
    <citation type="submission" date="2018-05" db="EMBL/GenBank/DDBJ databases">
        <title>Draft genome of Mucuna pruriens seed.</title>
        <authorList>
            <person name="Nnadi N.E."/>
            <person name="Vos R."/>
            <person name="Hasami M.H."/>
            <person name="Devisetty U.K."/>
            <person name="Aguiy J.C."/>
        </authorList>
    </citation>
    <scope>NUCLEOTIDE SEQUENCE [LARGE SCALE GENOMIC DNA]</scope>
    <source>
        <strain evidence="2">JCA_2017</strain>
    </source>
</reference>
<feature type="compositionally biased region" description="Low complexity" evidence="1">
    <location>
        <begin position="135"/>
        <end position="144"/>
    </location>
</feature>
<dbReference type="OrthoDB" id="1731207at2759"/>
<evidence type="ECO:0000313" key="2">
    <source>
        <dbReference type="EMBL" id="RDY08924.1"/>
    </source>
</evidence>
<name>A0A371I1T1_MUCPR</name>
<dbReference type="EMBL" id="QJKJ01001179">
    <property type="protein sequence ID" value="RDY08924.1"/>
    <property type="molecule type" value="Genomic_DNA"/>
</dbReference>
<dbReference type="Proteomes" id="UP000257109">
    <property type="component" value="Unassembled WGS sequence"/>
</dbReference>
<evidence type="ECO:0000256" key="1">
    <source>
        <dbReference type="SAM" id="MobiDB-lite"/>
    </source>
</evidence>
<gene>
    <name evidence="2" type="ORF">CR513_06782</name>
</gene>
<evidence type="ECO:0000313" key="3">
    <source>
        <dbReference type="Proteomes" id="UP000257109"/>
    </source>
</evidence>
<feature type="non-terminal residue" evidence="2">
    <location>
        <position position="1"/>
    </location>
</feature>
<protein>
    <submittedName>
        <fullName evidence="2">Uncharacterized protein</fullName>
    </submittedName>
</protein>